<evidence type="ECO:0000256" key="9">
    <source>
        <dbReference type="ARBA" id="ARBA00023136"/>
    </source>
</evidence>
<feature type="transmembrane region" description="Helical" evidence="11">
    <location>
        <begin position="400"/>
        <end position="422"/>
    </location>
</feature>
<feature type="transmembrane region" description="Helical" evidence="11">
    <location>
        <begin position="207"/>
        <end position="226"/>
    </location>
</feature>
<evidence type="ECO:0000256" key="2">
    <source>
        <dbReference type="ARBA" id="ARBA00006513"/>
    </source>
</evidence>
<dbReference type="GO" id="GO:0015252">
    <property type="term" value="F:proton channel activity"/>
    <property type="evidence" value="ECO:0007669"/>
    <property type="project" value="InterPro"/>
</dbReference>
<feature type="transmembrane region" description="Helical" evidence="11">
    <location>
        <begin position="246"/>
        <end position="264"/>
    </location>
</feature>
<dbReference type="OrthoDB" id="6429739at2759"/>
<evidence type="ECO:0000256" key="8">
    <source>
        <dbReference type="ARBA" id="ARBA00023065"/>
    </source>
</evidence>
<evidence type="ECO:0000256" key="3">
    <source>
        <dbReference type="ARBA" id="ARBA00022448"/>
    </source>
</evidence>
<name>A0A0K2UB35_LEPSM</name>
<dbReference type="PANTHER" id="PTHR21522">
    <property type="entry name" value="PROTON CHANNEL OTOP"/>
    <property type="match status" value="1"/>
</dbReference>
<dbReference type="AlphaFoldDB" id="A0A0K2UB35"/>
<evidence type="ECO:0000256" key="10">
    <source>
        <dbReference type="ARBA" id="ARBA00023303"/>
    </source>
</evidence>
<comment type="similarity">
    <text evidence="2">Belongs to the otopetrin family.</text>
</comment>
<feature type="transmembrane region" description="Helical" evidence="11">
    <location>
        <begin position="58"/>
        <end position="77"/>
    </location>
</feature>
<sequence length="617" mass="70526">AIFNDAILKFSGRVAERYIFTQQQQQSKSKLLNHIGEALALPPDLEVAKKVLLSTMSALYAMMLIVLCLVFTSTEIITKEVPLDFFESYGFYTYLYSLSVIFFIYLFGYVVRSKYTASSKNAKKLYRLDSLNVDAFLKRMSQLTNLDLEEVNSDHPHHRNFSLRKRIENSTTCSPNKPSSNVHDNVRQRNTCVKLMTSENDKSHGCLFLRLGTVAFGLGTLIYAGLEFLTFFETPQTCLRWEILEGINPVLYMIFVFMQMYFIFTHCRININKNKAIAKFGMMHVIATNVCMVIRTLVKESAKEIFKSGSVDHPLNSNKVPENECEKLDIIGDTFEHSSIYLFPFIIEYSIIGCAVIYQMWSHIGKNPTYLIFQGDKSEGNPDDLTKHRPYHLDWSSSSVGLFMGLLSLVGLIISLILYFALVNQEKYRLLAVLINNIMDTLINGLMILAMIFGFYQTRKLSLVRSEKDYDIISIISASGIVVYAAFTVIAGMLNQDSLEPSSLVIINGVFEIVEVNIQLLFIADLKQRVVSEANKGEKPGRQTTTYLLMCNLALWVTYNFEIQKGNATPDQSKFYGFLPWVVIQRITLPLCVFFRFHSSVVLTELWKNCYRLKRVE</sequence>
<comment type="subcellular location">
    <subcellularLocation>
        <location evidence="1">Cell membrane</location>
        <topology evidence="1">Multi-pass membrane protein</topology>
    </subcellularLocation>
</comment>
<dbReference type="GO" id="GO:0005886">
    <property type="term" value="C:plasma membrane"/>
    <property type="evidence" value="ECO:0007669"/>
    <property type="project" value="UniProtKB-SubCell"/>
</dbReference>
<protein>
    <submittedName>
        <fullName evidence="12">Uncharacterized protein</fullName>
    </submittedName>
</protein>
<keyword evidence="4" id="KW-1003">Cell membrane</keyword>
<feature type="transmembrane region" description="Helical" evidence="11">
    <location>
        <begin position="89"/>
        <end position="111"/>
    </location>
</feature>
<feature type="transmembrane region" description="Helical" evidence="11">
    <location>
        <begin position="340"/>
        <end position="361"/>
    </location>
</feature>
<keyword evidence="3" id="KW-0813">Transport</keyword>
<keyword evidence="5 11" id="KW-0812">Transmembrane</keyword>
<evidence type="ECO:0000256" key="4">
    <source>
        <dbReference type="ARBA" id="ARBA00022475"/>
    </source>
</evidence>
<keyword evidence="7 11" id="KW-1133">Transmembrane helix</keyword>
<evidence type="ECO:0000313" key="12">
    <source>
        <dbReference type="EMBL" id="CDW35439.1"/>
    </source>
</evidence>
<evidence type="ECO:0000256" key="6">
    <source>
        <dbReference type="ARBA" id="ARBA00022781"/>
    </source>
</evidence>
<dbReference type="PANTHER" id="PTHR21522:SF62">
    <property type="entry name" value="OTOPETRIN-LIKE A, ISOFORM C"/>
    <property type="match status" value="1"/>
</dbReference>
<accession>A0A0K2UB35</accession>
<evidence type="ECO:0000256" key="7">
    <source>
        <dbReference type="ARBA" id="ARBA00022989"/>
    </source>
</evidence>
<keyword evidence="6" id="KW-0375">Hydrogen ion transport</keyword>
<feature type="transmembrane region" description="Helical" evidence="11">
    <location>
        <begin position="470"/>
        <end position="493"/>
    </location>
</feature>
<keyword evidence="9 11" id="KW-0472">Membrane</keyword>
<evidence type="ECO:0000256" key="5">
    <source>
        <dbReference type="ARBA" id="ARBA00022692"/>
    </source>
</evidence>
<dbReference type="Pfam" id="PF03189">
    <property type="entry name" value="Otopetrin"/>
    <property type="match status" value="2"/>
</dbReference>
<feature type="non-terminal residue" evidence="12">
    <location>
        <position position="1"/>
    </location>
</feature>
<proteinExistence type="inferred from homology"/>
<evidence type="ECO:0000256" key="11">
    <source>
        <dbReference type="SAM" id="Phobius"/>
    </source>
</evidence>
<reference evidence="12" key="1">
    <citation type="submission" date="2014-05" db="EMBL/GenBank/DDBJ databases">
        <authorList>
            <person name="Chronopoulou M."/>
        </authorList>
    </citation>
    <scope>NUCLEOTIDE SEQUENCE</scope>
    <source>
        <tissue evidence="12">Whole organism</tissue>
    </source>
</reference>
<keyword evidence="8" id="KW-0406">Ion transport</keyword>
<evidence type="ECO:0000256" key="1">
    <source>
        <dbReference type="ARBA" id="ARBA00004651"/>
    </source>
</evidence>
<keyword evidence="10" id="KW-0407">Ion channel</keyword>
<dbReference type="InterPro" id="IPR004878">
    <property type="entry name" value="Otopetrin"/>
</dbReference>
<dbReference type="EMBL" id="HACA01018078">
    <property type="protein sequence ID" value="CDW35439.1"/>
    <property type="molecule type" value="Transcribed_RNA"/>
</dbReference>
<organism evidence="12">
    <name type="scientific">Lepeophtheirus salmonis</name>
    <name type="common">Salmon louse</name>
    <name type="synonym">Caligus salmonis</name>
    <dbReference type="NCBI Taxonomy" id="72036"/>
    <lineage>
        <taxon>Eukaryota</taxon>
        <taxon>Metazoa</taxon>
        <taxon>Ecdysozoa</taxon>
        <taxon>Arthropoda</taxon>
        <taxon>Crustacea</taxon>
        <taxon>Multicrustacea</taxon>
        <taxon>Hexanauplia</taxon>
        <taxon>Copepoda</taxon>
        <taxon>Siphonostomatoida</taxon>
        <taxon>Caligidae</taxon>
        <taxon>Lepeophtheirus</taxon>
    </lineage>
</organism>